<dbReference type="PANTHER" id="PTHR46323">
    <property type="entry name" value="BETA-GALACTOSIDASE"/>
    <property type="match status" value="1"/>
</dbReference>
<keyword evidence="5 8" id="KW-0378">Hydrolase</keyword>
<dbReference type="PROSITE" id="PS00719">
    <property type="entry name" value="GLYCOSYL_HYDROL_F2_1"/>
    <property type="match status" value="1"/>
</dbReference>
<reference evidence="10" key="1">
    <citation type="submission" date="2016-02" db="EMBL/GenBank/DDBJ databases">
        <title>Genome sequence of Bacillus trypoxylicola KCTC 13244(T).</title>
        <authorList>
            <person name="Jeong H."/>
            <person name="Park S.-H."/>
            <person name="Choi S.-K."/>
        </authorList>
    </citation>
    <scope>NUCLEOTIDE SEQUENCE [LARGE SCALE GENOMIC DNA]</scope>
    <source>
        <strain evidence="10">KCTC 13244</strain>
    </source>
</reference>
<dbReference type="InterPro" id="IPR006103">
    <property type="entry name" value="Glyco_hydro_2_cat"/>
</dbReference>
<dbReference type="InterPro" id="IPR006101">
    <property type="entry name" value="Glyco_hydro_2"/>
</dbReference>
<comment type="caution">
    <text evidence="10">The sequence shown here is derived from an EMBL/GenBank/DDBJ whole genome shotgun (WGS) entry which is preliminary data.</text>
</comment>
<dbReference type="Pfam" id="PF02929">
    <property type="entry name" value="Bgal_small_N"/>
    <property type="match status" value="1"/>
</dbReference>
<dbReference type="RefSeq" id="WP_061947431.1">
    <property type="nucleotide sequence ID" value="NZ_LTAO01000001.1"/>
</dbReference>
<name>A0A162FC84_9BACI</name>
<evidence type="ECO:0000256" key="1">
    <source>
        <dbReference type="ARBA" id="ARBA00001412"/>
    </source>
</evidence>
<evidence type="ECO:0000313" key="11">
    <source>
        <dbReference type="Proteomes" id="UP000075806"/>
    </source>
</evidence>
<dbReference type="InterPro" id="IPR017853">
    <property type="entry name" value="GH"/>
</dbReference>
<dbReference type="GO" id="GO:0009341">
    <property type="term" value="C:beta-galactosidase complex"/>
    <property type="evidence" value="ECO:0007669"/>
    <property type="project" value="InterPro"/>
</dbReference>
<dbReference type="InterPro" id="IPR036156">
    <property type="entry name" value="Beta-gal/glucu_dom_sf"/>
</dbReference>
<organism evidence="10 11">
    <name type="scientific">Alkalihalobacillus trypoxylicola</name>
    <dbReference type="NCBI Taxonomy" id="519424"/>
    <lineage>
        <taxon>Bacteria</taxon>
        <taxon>Bacillati</taxon>
        <taxon>Bacillota</taxon>
        <taxon>Bacilli</taxon>
        <taxon>Bacillales</taxon>
        <taxon>Bacillaceae</taxon>
        <taxon>Alkalihalobacillus</taxon>
    </lineage>
</organism>
<dbReference type="SUPFAM" id="SSF51445">
    <property type="entry name" value="(Trans)glycosidases"/>
    <property type="match status" value="1"/>
</dbReference>
<evidence type="ECO:0000313" key="10">
    <source>
        <dbReference type="EMBL" id="KYG35268.1"/>
    </source>
</evidence>
<evidence type="ECO:0000256" key="4">
    <source>
        <dbReference type="ARBA" id="ARBA00013303"/>
    </source>
</evidence>
<proteinExistence type="inferred from homology"/>
<dbReference type="InterPro" id="IPR032312">
    <property type="entry name" value="LacZ_4"/>
</dbReference>
<accession>A0A162FC84</accession>
<keyword evidence="11" id="KW-1185">Reference proteome</keyword>
<comment type="similarity">
    <text evidence="2 8">Belongs to the glycosyl hydrolase 2 family.</text>
</comment>
<dbReference type="PROSITE" id="PS00608">
    <property type="entry name" value="GLYCOSYL_HYDROL_F2_2"/>
    <property type="match status" value="1"/>
</dbReference>
<dbReference type="Pfam" id="PF00703">
    <property type="entry name" value="Glyco_hydro_2"/>
    <property type="match status" value="1"/>
</dbReference>
<keyword evidence="6 8" id="KW-0326">Glycosidase</keyword>
<dbReference type="SUPFAM" id="SSF49303">
    <property type="entry name" value="beta-Galactosidase/glucuronidase domain"/>
    <property type="match status" value="2"/>
</dbReference>
<dbReference type="PRINTS" id="PR00132">
    <property type="entry name" value="GLHYDRLASE2"/>
</dbReference>
<sequence length="1056" mass="122868">MLNQQYQLKKFEYKPPQNGYPEWNNNPEIFQLNTLPAHTSTITYSTEEEALKGKQEPSHNYHCLNGKWSFSFAERPIERNVHFYKNSYDYSGWDVINVPAHWQLEGYDYPQYTNVRYPWEGTENIQPPFAPTKYNPVGQYIRTFQLSEGWEELPVMIHFQGVESAFYVWLNGEFVGYSEDSFTASEFDLTPYLKKGENKLAVEVYRWCDASWLEDQDFWRMSGIFRDVYLYATPQVCIADYRIRTELDQDYKDAQLQIDCCIKDYLKRGEKTAQLTVKLFDHAQNEIVTSSILMNDIDEKSLNLSMSIQNPHKWSAEIPYLYTIILLLSDEQGNDLDIHRSKVGFRTFELKDGLMKINGQRILFNGVNRHEFSADRGRAIQYEDMLQDVLTMKRHNINAVRTSHYPNHPLWYELCDEYGLYVIDEVNLETHGTWTYGQKELEDTIPGSKKEWTDNLLNRCASMFERDKNHPSILIWSLGNESFGGDNFLKMYDYFKSNDPTRLVHYEGIYHYRLSEGASDIESTMYIKANKVEEYAKQAELSTNPYKPYILCEYAHSMGNSTGNLYKYTDLFYQYPILQGGFIWDWKDQALKTKTTDGLEFFAYGGDFGEAPHDGNFSGNGLVFADGQISPKLVEVKKCYQPVKFKAIHLEEGTFQIENLFLFQSLNEYLLKWQILKDGDVYKSGTLKIPVMPLSSSRFTVEELQSLENEHSEEYIVTLSLEINENLSWAKKGHEIAFEQFKLPVKVEKYHKRYNHEPFIIKENQIDLMIRGGEFSVIFNKRNGQIISFQLSGKDLLKQGPIPYFWRAMTDNDRGNKLNERSNIWKTASDSREVQSFSFEEKEGAVKVKVDFKLANHLAVDIDCQILYTVHPDGEIEITQCLIPGKDLPEIPSIGMLFKVNAESQHLEWYGRGPYENYIDRKKGSKLGKYSSLVSNEFVPYLKPQECGNKTDVRWFHIRNEEGIGLVIRASNHPIEFSALPFTPDQLEHASHPYKLKKGEDHTIRINAHQMGVGGDDSWGAKTHREFTLLANQHYSYTFSMKGFYRKEESSGEENG</sequence>
<dbReference type="Pfam" id="PF16353">
    <property type="entry name" value="LacZ_4"/>
    <property type="match status" value="1"/>
</dbReference>
<feature type="domain" description="Beta galactosidase small chain/" evidence="9">
    <location>
        <begin position="769"/>
        <end position="1042"/>
    </location>
</feature>
<evidence type="ECO:0000256" key="8">
    <source>
        <dbReference type="RuleBase" id="RU361154"/>
    </source>
</evidence>
<dbReference type="InterPro" id="IPR014718">
    <property type="entry name" value="GH-type_carb-bd"/>
</dbReference>
<dbReference type="GO" id="GO:0004565">
    <property type="term" value="F:beta-galactosidase activity"/>
    <property type="evidence" value="ECO:0007669"/>
    <property type="project" value="UniProtKB-EC"/>
</dbReference>
<dbReference type="InterPro" id="IPR006104">
    <property type="entry name" value="Glyco_hydro_2_N"/>
</dbReference>
<dbReference type="SUPFAM" id="SSF49785">
    <property type="entry name" value="Galactose-binding domain-like"/>
    <property type="match status" value="1"/>
</dbReference>
<evidence type="ECO:0000256" key="2">
    <source>
        <dbReference type="ARBA" id="ARBA00007401"/>
    </source>
</evidence>
<evidence type="ECO:0000256" key="7">
    <source>
        <dbReference type="ARBA" id="ARBA00032230"/>
    </source>
</evidence>
<dbReference type="PANTHER" id="PTHR46323:SF2">
    <property type="entry name" value="BETA-GALACTOSIDASE"/>
    <property type="match status" value="1"/>
</dbReference>
<dbReference type="SUPFAM" id="SSF74650">
    <property type="entry name" value="Galactose mutarotase-like"/>
    <property type="match status" value="1"/>
</dbReference>
<evidence type="ECO:0000256" key="6">
    <source>
        <dbReference type="ARBA" id="ARBA00023295"/>
    </source>
</evidence>
<dbReference type="InterPro" id="IPR006102">
    <property type="entry name" value="Ig-like_GH2"/>
</dbReference>
<dbReference type="InterPro" id="IPR013783">
    <property type="entry name" value="Ig-like_fold"/>
</dbReference>
<protein>
    <recommendedName>
        <fullName evidence="4 8">Beta-galactosidase</fullName>
        <ecNumber evidence="3 8">3.2.1.23</ecNumber>
    </recommendedName>
    <alternativeName>
        <fullName evidence="7 8">Lactase</fullName>
    </alternativeName>
</protein>
<evidence type="ECO:0000256" key="5">
    <source>
        <dbReference type="ARBA" id="ARBA00022801"/>
    </source>
</evidence>
<evidence type="ECO:0000259" key="9">
    <source>
        <dbReference type="SMART" id="SM01038"/>
    </source>
</evidence>
<dbReference type="STRING" id="519424.AZF04_02725"/>
<dbReference type="InterPro" id="IPR050347">
    <property type="entry name" value="Bact_Beta-galactosidase"/>
</dbReference>
<dbReference type="EC" id="3.2.1.23" evidence="3 8"/>
<dbReference type="InterPro" id="IPR008979">
    <property type="entry name" value="Galactose-bd-like_sf"/>
</dbReference>
<dbReference type="InterPro" id="IPR011013">
    <property type="entry name" value="Gal_mutarotase_sf_dom"/>
</dbReference>
<dbReference type="Gene3D" id="2.60.40.10">
    <property type="entry name" value="Immunoglobulins"/>
    <property type="match status" value="2"/>
</dbReference>
<dbReference type="EMBL" id="LTAO01000001">
    <property type="protein sequence ID" value="KYG35268.1"/>
    <property type="molecule type" value="Genomic_DNA"/>
</dbReference>
<dbReference type="SMART" id="SM01038">
    <property type="entry name" value="Bgal_small_N"/>
    <property type="match status" value="1"/>
</dbReference>
<dbReference type="GO" id="GO:0005990">
    <property type="term" value="P:lactose catabolic process"/>
    <property type="evidence" value="ECO:0007669"/>
    <property type="project" value="TreeGrafter"/>
</dbReference>
<dbReference type="AlphaFoldDB" id="A0A162FC84"/>
<dbReference type="Pfam" id="PF02837">
    <property type="entry name" value="Glyco_hydro_2_N"/>
    <property type="match status" value="1"/>
</dbReference>
<dbReference type="Gene3D" id="2.60.120.260">
    <property type="entry name" value="Galactose-binding domain-like"/>
    <property type="match status" value="1"/>
</dbReference>
<dbReference type="OrthoDB" id="9762066at2"/>
<dbReference type="GO" id="GO:0030246">
    <property type="term" value="F:carbohydrate binding"/>
    <property type="evidence" value="ECO:0007669"/>
    <property type="project" value="InterPro"/>
</dbReference>
<dbReference type="InterPro" id="IPR023230">
    <property type="entry name" value="Glyco_hydro_2_CS"/>
</dbReference>
<dbReference type="InterPro" id="IPR004199">
    <property type="entry name" value="B-gal_small/dom_5"/>
</dbReference>
<gene>
    <name evidence="10" type="ORF">AZF04_02725</name>
</gene>
<dbReference type="Gene3D" id="2.70.98.10">
    <property type="match status" value="1"/>
</dbReference>
<dbReference type="Pfam" id="PF02836">
    <property type="entry name" value="Glyco_hydro_2_C"/>
    <property type="match status" value="1"/>
</dbReference>
<comment type="catalytic activity">
    <reaction evidence="1 8">
        <text>Hydrolysis of terminal non-reducing beta-D-galactose residues in beta-D-galactosides.</text>
        <dbReference type="EC" id="3.2.1.23"/>
    </reaction>
</comment>
<dbReference type="InterPro" id="IPR023232">
    <property type="entry name" value="Glyco_hydro_2_AS"/>
</dbReference>
<dbReference type="Gene3D" id="3.20.20.80">
    <property type="entry name" value="Glycosidases"/>
    <property type="match status" value="1"/>
</dbReference>
<evidence type="ECO:0000256" key="3">
    <source>
        <dbReference type="ARBA" id="ARBA00012756"/>
    </source>
</evidence>
<dbReference type="Proteomes" id="UP000075806">
    <property type="component" value="Unassembled WGS sequence"/>
</dbReference>